<comment type="caution">
    <text evidence="2">The sequence shown here is derived from an EMBL/GenBank/DDBJ whole genome shotgun (WGS) entry which is preliminary data.</text>
</comment>
<feature type="region of interest" description="Disordered" evidence="1">
    <location>
        <begin position="1"/>
        <end position="40"/>
    </location>
</feature>
<dbReference type="EMBL" id="NIDF01000122">
    <property type="protein sequence ID" value="TYJ52667.1"/>
    <property type="molecule type" value="Genomic_DNA"/>
</dbReference>
<proteinExistence type="predicted"/>
<keyword evidence="3" id="KW-1185">Reference proteome</keyword>
<dbReference type="Proteomes" id="UP000322245">
    <property type="component" value="Unassembled WGS sequence"/>
</dbReference>
<organism evidence="2 3">
    <name type="scientific">Cryptococcus floricola</name>
    <dbReference type="NCBI Taxonomy" id="2591691"/>
    <lineage>
        <taxon>Eukaryota</taxon>
        <taxon>Fungi</taxon>
        <taxon>Dikarya</taxon>
        <taxon>Basidiomycota</taxon>
        <taxon>Agaricomycotina</taxon>
        <taxon>Tremellomycetes</taxon>
        <taxon>Tremellales</taxon>
        <taxon>Cryptococcaceae</taxon>
        <taxon>Cryptococcus</taxon>
    </lineage>
</organism>
<reference evidence="2 3" key="1">
    <citation type="submission" date="2017-05" db="EMBL/GenBank/DDBJ databases">
        <title>The Genome Sequence of Tsuchiyaea wingfieldii DSM 27421.</title>
        <authorList>
            <person name="Cuomo C."/>
            <person name="Passer A."/>
            <person name="Billmyre B."/>
            <person name="Heitman J."/>
        </authorList>
    </citation>
    <scope>NUCLEOTIDE SEQUENCE [LARGE SCALE GENOMIC DNA]</scope>
    <source>
        <strain evidence="2 3">DSM 27421</strain>
    </source>
</reference>
<name>A0A5D3AMB4_9TREE</name>
<evidence type="ECO:0000313" key="2">
    <source>
        <dbReference type="EMBL" id="TYJ52667.1"/>
    </source>
</evidence>
<evidence type="ECO:0000313" key="3">
    <source>
        <dbReference type="Proteomes" id="UP000322245"/>
    </source>
</evidence>
<sequence>MSLKSDDGAHVSFPSRENDTVDDTQPMSDGKESEAAADTEAVCIGPRDQDGWYTIERPGRTKTRFRTVDFNSHWRIQISGSTDDIEGTLHFDIERKYDGIEEKSWMAEVDDNVMKWEDSEYHYDNIKDAVENTYGKATRKSQRRMANEFRQSLRLFQ</sequence>
<accession>A0A5D3AMB4</accession>
<protein>
    <submittedName>
        <fullName evidence="2">Uncharacterized protein</fullName>
    </submittedName>
</protein>
<evidence type="ECO:0000256" key="1">
    <source>
        <dbReference type="SAM" id="MobiDB-lite"/>
    </source>
</evidence>
<dbReference type="AlphaFoldDB" id="A0A5D3AMB4"/>
<gene>
    <name evidence="2" type="ORF">B9479_006716</name>
</gene>